<dbReference type="Gene3D" id="3.40.50.300">
    <property type="entry name" value="P-loop containing nucleotide triphosphate hydrolases"/>
    <property type="match status" value="1"/>
</dbReference>
<accession>A0AAN7CFU1</accession>
<protein>
    <submittedName>
        <fullName evidence="2">Uncharacterized protein</fullName>
    </submittedName>
</protein>
<organism evidence="2 3">
    <name type="scientific">Achaetomium macrosporum</name>
    <dbReference type="NCBI Taxonomy" id="79813"/>
    <lineage>
        <taxon>Eukaryota</taxon>
        <taxon>Fungi</taxon>
        <taxon>Dikarya</taxon>
        <taxon>Ascomycota</taxon>
        <taxon>Pezizomycotina</taxon>
        <taxon>Sordariomycetes</taxon>
        <taxon>Sordariomycetidae</taxon>
        <taxon>Sordariales</taxon>
        <taxon>Chaetomiaceae</taxon>
        <taxon>Achaetomium</taxon>
    </lineage>
</organism>
<evidence type="ECO:0000256" key="1">
    <source>
        <dbReference type="SAM" id="MobiDB-lite"/>
    </source>
</evidence>
<evidence type="ECO:0000313" key="2">
    <source>
        <dbReference type="EMBL" id="KAK4240128.1"/>
    </source>
</evidence>
<evidence type="ECO:0000313" key="3">
    <source>
        <dbReference type="Proteomes" id="UP001303760"/>
    </source>
</evidence>
<sequence length="426" mass="46729">MDDAANPPSPSSQASSDSEFHPVLDACTYAKLEGERRQHNVSKGNLMTGCRELDEYVLLGGFERGSVVGVSAEGEEVALTIGLQTLARLLAKDSSAKATVVTTMPTTALLPKLHAALVGQICPLPGRPDVLQDRVKLCLERISIARVFDLEGVAEVLEELEHSGYIPYPRPLRARGKQRTEVQDSEDDESVSYAQPALGGSDSRPLPDIVLVTHMSALMSTLFTSRGKEFAHFFMGLLSDQLHCLTRYSDHSTPLFMLLNSTSSPSSTHNHSDEHPTAMSIDGDDRHQRQLDSTLRSIFNPPPSITIPGQPQPGQKFNFVSSRRNKPSFGLVFSQMLDLHLLCTRLPRTRADAAAVMAASSPTGTAVAEDRVSYVWAVEVLLDEIGVYERSWVDGSCDWGRRTNREQRWAAVDVDREGRVVNAFAS</sequence>
<feature type="region of interest" description="Disordered" evidence="1">
    <location>
        <begin position="262"/>
        <end position="284"/>
    </location>
</feature>
<feature type="region of interest" description="Disordered" evidence="1">
    <location>
        <begin position="168"/>
        <end position="200"/>
    </location>
</feature>
<gene>
    <name evidence="2" type="ORF">C8A03DRAFT_13514</name>
</gene>
<comment type="caution">
    <text evidence="2">The sequence shown here is derived from an EMBL/GenBank/DDBJ whole genome shotgun (WGS) entry which is preliminary data.</text>
</comment>
<dbReference type="AlphaFoldDB" id="A0AAN7CFU1"/>
<reference evidence="2" key="1">
    <citation type="journal article" date="2023" name="Mol. Phylogenet. Evol.">
        <title>Genome-scale phylogeny and comparative genomics of the fungal order Sordariales.</title>
        <authorList>
            <person name="Hensen N."/>
            <person name="Bonometti L."/>
            <person name="Westerberg I."/>
            <person name="Brannstrom I.O."/>
            <person name="Guillou S."/>
            <person name="Cros-Aarteil S."/>
            <person name="Calhoun S."/>
            <person name="Haridas S."/>
            <person name="Kuo A."/>
            <person name="Mondo S."/>
            <person name="Pangilinan J."/>
            <person name="Riley R."/>
            <person name="LaButti K."/>
            <person name="Andreopoulos B."/>
            <person name="Lipzen A."/>
            <person name="Chen C."/>
            <person name="Yan M."/>
            <person name="Daum C."/>
            <person name="Ng V."/>
            <person name="Clum A."/>
            <person name="Steindorff A."/>
            <person name="Ohm R.A."/>
            <person name="Martin F."/>
            <person name="Silar P."/>
            <person name="Natvig D.O."/>
            <person name="Lalanne C."/>
            <person name="Gautier V."/>
            <person name="Ament-Velasquez S.L."/>
            <person name="Kruys A."/>
            <person name="Hutchinson M.I."/>
            <person name="Powell A.J."/>
            <person name="Barry K."/>
            <person name="Miller A.N."/>
            <person name="Grigoriev I.V."/>
            <person name="Debuchy R."/>
            <person name="Gladieux P."/>
            <person name="Hiltunen Thoren M."/>
            <person name="Johannesson H."/>
        </authorList>
    </citation>
    <scope>NUCLEOTIDE SEQUENCE</scope>
    <source>
        <strain evidence="2">CBS 532.94</strain>
    </source>
</reference>
<dbReference type="Proteomes" id="UP001303760">
    <property type="component" value="Unassembled WGS sequence"/>
</dbReference>
<dbReference type="EMBL" id="MU860047">
    <property type="protein sequence ID" value="KAK4240128.1"/>
    <property type="molecule type" value="Genomic_DNA"/>
</dbReference>
<keyword evidence="3" id="KW-1185">Reference proteome</keyword>
<dbReference type="InterPro" id="IPR027417">
    <property type="entry name" value="P-loop_NTPase"/>
</dbReference>
<reference evidence="2" key="2">
    <citation type="submission" date="2023-05" db="EMBL/GenBank/DDBJ databases">
        <authorList>
            <consortium name="Lawrence Berkeley National Laboratory"/>
            <person name="Steindorff A."/>
            <person name="Hensen N."/>
            <person name="Bonometti L."/>
            <person name="Westerberg I."/>
            <person name="Brannstrom I.O."/>
            <person name="Guillou S."/>
            <person name="Cros-Aarteil S."/>
            <person name="Calhoun S."/>
            <person name="Haridas S."/>
            <person name="Kuo A."/>
            <person name="Mondo S."/>
            <person name="Pangilinan J."/>
            <person name="Riley R."/>
            <person name="Labutti K."/>
            <person name="Andreopoulos B."/>
            <person name="Lipzen A."/>
            <person name="Chen C."/>
            <person name="Yanf M."/>
            <person name="Daum C."/>
            <person name="Ng V."/>
            <person name="Clum A."/>
            <person name="Ohm R."/>
            <person name="Martin F."/>
            <person name="Silar P."/>
            <person name="Natvig D."/>
            <person name="Lalanne C."/>
            <person name="Gautier V."/>
            <person name="Ament-Velasquez S.L."/>
            <person name="Kruys A."/>
            <person name="Hutchinson M.I."/>
            <person name="Powell A.J."/>
            <person name="Barry K."/>
            <person name="Miller A.N."/>
            <person name="Grigoriev I.V."/>
            <person name="Debuchy R."/>
            <person name="Gladieux P."/>
            <person name="Thoren M.H."/>
            <person name="Johannesson H."/>
        </authorList>
    </citation>
    <scope>NUCLEOTIDE SEQUENCE</scope>
    <source>
        <strain evidence="2">CBS 532.94</strain>
    </source>
</reference>
<proteinExistence type="predicted"/>
<name>A0AAN7CFU1_9PEZI</name>